<reference evidence="2" key="2">
    <citation type="submission" date="2021-04" db="EMBL/GenBank/DDBJ databases">
        <authorList>
            <person name="Gilroy R."/>
        </authorList>
    </citation>
    <scope>NUCLEOTIDE SEQUENCE</scope>
    <source>
        <strain evidence="2">ChiSjej2B20-11307</strain>
    </source>
</reference>
<dbReference type="Proteomes" id="UP000824223">
    <property type="component" value="Unassembled WGS sequence"/>
</dbReference>
<feature type="transmembrane region" description="Helical" evidence="1">
    <location>
        <begin position="212"/>
        <end position="233"/>
    </location>
</feature>
<feature type="transmembrane region" description="Helical" evidence="1">
    <location>
        <begin position="156"/>
        <end position="177"/>
    </location>
</feature>
<feature type="transmembrane region" description="Helical" evidence="1">
    <location>
        <begin position="49"/>
        <end position="67"/>
    </location>
</feature>
<protein>
    <submittedName>
        <fullName evidence="2">Uncharacterized protein</fullName>
    </submittedName>
</protein>
<accession>A0A9D2KJ94</accession>
<feature type="transmembrane region" description="Helical" evidence="1">
    <location>
        <begin position="79"/>
        <end position="101"/>
    </location>
</feature>
<name>A0A9D2KJ94_9FIRM</name>
<dbReference type="EMBL" id="DXAK01000020">
    <property type="protein sequence ID" value="HJA06376.1"/>
    <property type="molecule type" value="Genomic_DNA"/>
</dbReference>
<keyword evidence="1" id="KW-0812">Transmembrane</keyword>
<organism evidence="2 3">
    <name type="scientific">Candidatus Mediterraneibacter pullicola</name>
    <dbReference type="NCBI Taxonomy" id="2838682"/>
    <lineage>
        <taxon>Bacteria</taxon>
        <taxon>Bacillati</taxon>
        <taxon>Bacillota</taxon>
        <taxon>Clostridia</taxon>
        <taxon>Lachnospirales</taxon>
        <taxon>Lachnospiraceae</taxon>
        <taxon>Mediterraneibacter</taxon>
    </lineage>
</organism>
<evidence type="ECO:0000256" key="1">
    <source>
        <dbReference type="SAM" id="Phobius"/>
    </source>
</evidence>
<evidence type="ECO:0000313" key="3">
    <source>
        <dbReference type="Proteomes" id="UP000824223"/>
    </source>
</evidence>
<gene>
    <name evidence="2" type="ORF">H9798_04405</name>
</gene>
<sequence length="240" mass="28065">MNRELSWTEKYFPKASDRLFFLCGILMLGSEIWKQFTLTFSVGGGAYNWWYLPFQLCSVPMYVLLAYPWLRREGIRQTLLAFLMSYCLLSGIIVFLDTSGLQYPLPALTAHSYIWHILLILIGISSGIAYCRNLCSDRKNILFSRTLSRIFPMRPFLYSTLLYLSCCLIAETLNLSLDRYGLINMFYINLHYPMQQIVFRELIPFIGNTPAILLYIAATILGSFLLFLLWRAFRPVFYRR</sequence>
<proteinExistence type="predicted"/>
<keyword evidence="1" id="KW-0472">Membrane</keyword>
<comment type="caution">
    <text evidence="2">The sequence shown here is derived from an EMBL/GenBank/DDBJ whole genome shotgun (WGS) entry which is preliminary data.</text>
</comment>
<reference evidence="2" key="1">
    <citation type="journal article" date="2021" name="PeerJ">
        <title>Extensive microbial diversity within the chicken gut microbiome revealed by metagenomics and culture.</title>
        <authorList>
            <person name="Gilroy R."/>
            <person name="Ravi A."/>
            <person name="Getino M."/>
            <person name="Pursley I."/>
            <person name="Horton D.L."/>
            <person name="Alikhan N.F."/>
            <person name="Baker D."/>
            <person name="Gharbi K."/>
            <person name="Hall N."/>
            <person name="Watson M."/>
            <person name="Adriaenssens E.M."/>
            <person name="Foster-Nyarko E."/>
            <person name="Jarju S."/>
            <person name="Secka A."/>
            <person name="Antonio M."/>
            <person name="Oren A."/>
            <person name="Chaudhuri R.R."/>
            <person name="La Ragione R."/>
            <person name="Hildebrand F."/>
            <person name="Pallen M.J."/>
        </authorList>
    </citation>
    <scope>NUCLEOTIDE SEQUENCE</scope>
    <source>
        <strain evidence="2">ChiSjej2B20-11307</strain>
    </source>
</reference>
<feature type="transmembrane region" description="Helical" evidence="1">
    <location>
        <begin position="20"/>
        <end position="43"/>
    </location>
</feature>
<keyword evidence="1" id="KW-1133">Transmembrane helix</keyword>
<feature type="transmembrane region" description="Helical" evidence="1">
    <location>
        <begin position="113"/>
        <end position="135"/>
    </location>
</feature>
<dbReference type="AlphaFoldDB" id="A0A9D2KJ94"/>
<evidence type="ECO:0000313" key="2">
    <source>
        <dbReference type="EMBL" id="HJA06376.1"/>
    </source>
</evidence>